<protein>
    <submittedName>
        <fullName evidence="1">Uncharacterized protein</fullName>
    </submittedName>
</protein>
<dbReference type="Proteomes" id="UP000053257">
    <property type="component" value="Unassembled WGS sequence"/>
</dbReference>
<dbReference type="AlphaFoldDB" id="A0A0C3S0H6"/>
<name>A0A0C3S0H6_PHLG1</name>
<dbReference type="InterPro" id="IPR041078">
    <property type="entry name" value="Plavaka"/>
</dbReference>
<reference evidence="1 2" key="1">
    <citation type="journal article" date="2014" name="PLoS Genet.">
        <title>Analysis of the Phlebiopsis gigantea genome, transcriptome and secretome provides insight into its pioneer colonization strategies of wood.</title>
        <authorList>
            <person name="Hori C."/>
            <person name="Ishida T."/>
            <person name="Igarashi K."/>
            <person name="Samejima M."/>
            <person name="Suzuki H."/>
            <person name="Master E."/>
            <person name="Ferreira P."/>
            <person name="Ruiz-Duenas F.J."/>
            <person name="Held B."/>
            <person name="Canessa P."/>
            <person name="Larrondo L.F."/>
            <person name="Schmoll M."/>
            <person name="Druzhinina I.S."/>
            <person name="Kubicek C.P."/>
            <person name="Gaskell J.A."/>
            <person name="Kersten P."/>
            <person name="St John F."/>
            <person name="Glasner J."/>
            <person name="Sabat G."/>
            <person name="Splinter BonDurant S."/>
            <person name="Syed K."/>
            <person name="Yadav J."/>
            <person name="Mgbeahuruike A.C."/>
            <person name="Kovalchuk A."/>
            <person name="Asiegbu F.O."/>
            <person name="Lackner G."/>
            <person name="Hoffmeister D."/>
            <person name="Rencoret J."/>
            <person name="Gutierrez A."/>
            <person name="Sun H."/>
            <person name="Lindquist E."/>
            <person name="Barry K."/>
            <person name="Riley R."/>
            <person name="Grigoriev I.V."/>
            <person name="Henrissat B."/>
            <person name="Kues U."/>
            <person name="Berka R.M."/>
            <person name="Martinez A.T."/>
            <person name="Covert S.F."/>
            <person name="Blanchette R.A."/>
            <person name="Cullen D."/>
        </authorList>
    </citation>
    <scope>NUCLEOTIDE SEQUENCE [LARGE SCALE GENOMIC DNA]</scope>
    <source>
        <strain evidence="1 2">11061_1 CR5-6</strain>
    </source>
</reference>
<evidence type="ECO:0000313" key="2">
    <source>
        <dbReference type="Proteomes" id="UP000053257"/>
    </source>
</evidence>
<feature type="non-terminal residue" evidence="1">
    <location>
        <position position="1"/>
    </location>
</feature>
<dbReference type="EMBL" id="KN840672">
    <property type="protein sequence ID" value="KIP02482.1"/>
    <property type="molecule type" value="Genomic_DNA"/>
</dbReference>
<sequence length="779" mass="88383">RAGPGFTNKDRLYRLIDALPVGPNWICKEMTLQGDLKDSDGQALTETLEVWYRDPVKCAQELIGNPMFRNHLAYAPERVYCDSQGVERHIDEMYTADWWWETQSNPDLADGTTIVPLILSSDKTKLSQFRGDKSAWPVYLTIGNLSKEVRRSPSMHGTMLLGYLPVAKLDCFSTSTRSLAMYQAFHSCMRTILDTLVNIDRGGVETTCADRFKRMLWPILAAYVADYPEQCLVAGCMENRCPIGQILPDRRGCHEACASRDMKEILDLLDAHRAGTMSNELKDRFRALGLRTIHEPFWRDLPFANIFSCFTPDLLHQLHKRVFKDHLVKWCTTLIGEAELDSRFKASPSLHNLRHFKNGISKVSQWTGHEFKEMEKVFLELVAGGVVDDKIVRAVRALMDFIYLASLQSHTSSSLAALRSALDNFHANKQAFIDFEARSPAHFNIPKYHTLEHYVDLIFKFGSADGFNTEWSERLHIDYAKEAYRASNKKNYVVQMTQWLSRQEAVDRFTVYLEWLQNGEYVPLSQSADTTLPASGERLQRPLPRRTAYKVAATHPAELRDLPASTITESNNATCFISALETFVQHHGSRVAVSSEDEFNLYKQIEVTLPAIPEVSSNKLKNVIRASPPVSAAPRRAPEAAQLDFALVHTGEENLLTKGTALEGLRVAHVKVLFQLPEDYGLRTDHPLAYVEWLTPFRQPDPVSGMYIISKSTRTTRGIQHPYAEIIDANRLVRNCYLSPKMGRVKDVAWTSDSVKELCRAYFVNPYKQAGHNGTTLKN</sequence>
<gene>
    <name evidence="1" type="ORF">PHLGIDRAFT_79068</name>
</gene>
<dbReference type="STRING" id="745531.A0A0C3S0H6"/>
<keyword evidence="2" id="KW-1185">Reference proteome</keyword>
<dbReference type="Pfam" id="PF18759">
    <property type="entry name" value="Plavaka"/>
    <property type="match status" value="1"/>
</dbReference>
<dbReference type="HOGENOM" id="CLU_006344_4_2_1"/>
<proteinExistence type="predicted"/>
<accession>A0A0C3S0H6</accession>
<organism evidence="1 2">
    <name type="scientific">Phlebiopsis gigantea (strain 11061_1 CR5-6)</name>
    <name type="common">White-rot fungus</name>
    <name type="synonym">Peniophora gigantea</name>
    <dbReference type="NCBI Taxonomy" id="745531"/>
    <lineage>
        <taxon>Eukaryota</taxon>
        <taxon>Fungi</taxon>
        <taxon>Dikarya</taxon>
        <taxon>Basidiomycota</taxon>
        <taxon>Agaricomycotina</taxon>
        <taxon>Agaricomycetes</taxon>
        <taxon>Polyporales</taxon>
        <taxon>Phanerochaetaceae</taxon>
        <taxon>Phlebiopsis</taxon>
    </lineage>
</organism>
<evidence type="ECO:0000313" key="1">
    <source>
        <dbReference type="EMBL" id="KIP02482.1"/>
    </source>
</evidence>
<dbReference type="OrthoDB" id="2418900at2759"/>